<dbReference type="Proteomes" id="UP000677457">
    <property type="component" value="Unassembled WGS sequence"/>
</dbReference>
<feature type="domain" description="Nucleotidyl transferase" evidence="4">
    <location>
        <begin position="8"/>
        <end position="113"/>
    </location>
</feature>
<organism evidence="6 7">
    <name type="scientific">Salinispora arenicola</name>
    <dbReference type="NCBI Taxonomy" id="168697"/>
    <lineage>
        <taxon>Bacteria</taxon>
        <taxon>Bacillati</taxon>
        <taxon>Actinomycetota</taxon>
        <taxon>Actinomycetes</taxon>
        <taxon>Micromonosporales</taxon>
        <taxon>Micromonosporaceae</taxon>
        <taxon>Salinispora</taxon>
    </lineage>
</organism>
<evidence type="ECO:0000256" key="3">
    <source>
        <dbReference type="SAM" id="MobiDB-lite"/>
    </source>
</evidence>
<evidence type="ECO:0000259" key="4">
    <source>
        <dbReference type="Pfam" id="PF00483"/>
    </source>
</evidence>
<dbReference type="Proteomes" id="UP000315983">
    <property type="component" value="Unassembled WGS sequence"/>
</dbReference>
<dbReference type="EMBL" id="BOQM01000022">
    <property type="protein sequence ID" value="GIM86241.1"/>
    <property type="molecule type" value="Genomic_DNA"/>
</dbReference>
<dbReference type="SUPFAM" id="SSF53448">
    <property type="entry name" value="Nucleotide-diphospho-sugar transferases"/>
    <property type="match status" value="1"/>
</dbReference>
<comment type="caution">
    <text evidence="6">The sequence shown here is derived from an EMBL/GenBank/DDBJ whole genome shotgun (WGS) entry which is preliminary data.</text>
</comment>
<evidence type="ECO:0000313" key="5">
    <source>
        <dbReference type="EMBL" id="GIM86241.1"/>
    </source>
</evidence>
<sequence length="302" mass="31360">MTAVEVCAVVLAAGEGSRLRPLTERVPKALCPVGNVPLLDRVLTRLAGLGLTGTRRVAVNASYLAGQVIAHVGDRAHRSVEPDGPLGTAGGVAKLHDWIGGRGVLVGNADAYLADPRRPPGPDIAALLHGWDGETVRLLGQPAADPTAPGTFDGHVFTGFSLLPWRRVRDLPVEFGDLVRTVWRPAEAAGELTVVPYPGTFYDTGTPVDYLTANLHAAGGGTLVDPTALVTGPCRSAVIGAGARVHGAVTNAVVWPQATVRPHEHVRNAIRVGDELTVGAGEPLLPGASSMSGEADERSELP</sequence>
<accession>A0A542XPC8</accession>
<evidence type="ECO:0000313" key="7">
    <source>
        <dbReference type="Proteomes" id="UP000315983"/>
    </source>
</evidence>
<dbReference type="InterPro" id="IPR005835">
    <property type="entry name" value="NTP_transferase_dom"/>
</dbReference>
<keyword evidence="1" id="KW-0808">Transferase</keyword>
<dbReference type="EMBL" id="VFOL01000001">
    <property type="protein sequence ID" value="TQL37711.1"/>
    <property type="molecule type" value="Genomic_DNA"/>
</dbReference>
<dbReference type="InterPro" id="IPR050065">
    <property type="entry name" value="GlmU-like"/>
</dbReference>
<gene>
    <name evidence="6" type="ORF">FB564_2880</name>
    <name evidence="5" type="ORF">Sar04_29770</name>
</gene>
<feature type="region of interest" description="Disordered" evidence="3">
    <location>
        <begin position="281"/>
        <end position="302"/>
    </location>
</feature>
<evidence type="ECO:0000256" key="1">
    <source>
        <dbReference type="ARBA" id="ARBA00022679"/>
    </source>
</evidence>
<dbReference type="PANTHER" id="PTHR43584">
    <property type="entry name" value="NUCLEOTIDYL TRANSFERASE"/>
    <property type="match status" value="1"/>
</dbReference>
<keyword evidence="2" id="KW-0548">Nucleotidyltransferase</keyword>
<evidence type="ECO:0000313" key="6">
    <source>
        <dbReference type="EMBL" id="TQL37711.1"/>
    </source>
</evidence>
<dbReference type="Gene3D" id="3.90.550.10">
    <property type="entry name" value="Spore Coat Polysaccharide Biosynthesis Protein SpsA, Chain A"/>
    <property type="match status" value="1"/>
</dbReference>
<dbReference type="GeneID" id="93772105"/>
<dbReference type="InterPro" id="IPR029044">
    <property type="entry name" value="Nucleotide-diphossugar_trans"/>
</dbReference>
<evidence type="ECO:0000313" key="8">
    <source>
        <dbReference type="Proteomes" id="UP000677457"/>
    </source>
</evidence>
<protein>
    <submittedName>
        <fullName evidence="6">NDP-sugar pyrophosphorylase family protein</fullName>
    </submittedName>
</protein>
<dbReference type="RefSeq" id="WP_018800357.1">
    <property type="nucleotide sequence ID" value="NZ_BOQM01000022.1"/>
</dbReference>
<reference evidence="6 7" key="1">
    <citation type="submission" date="2019-06" db="EMBL/GenBank/DDBJ databases">
        <title>Sequencing the genomes of 1000 actinobacteria strains.</title>
        <authorList>
            <person name="Klenk H.-P."/>
        </authorList>
    </citation>
    <scope>NUCLEOTIDE SEQUENCE [LARGE SCALE GENOMIC DNA]</scope>
    <source>
        <strain evidence="6 7">DSM 44819</strain>
    </source>
</reference>
<evidence type="ECO:0000256" key="2">
    <source>
        <dbReference type="ARBA" id="ARBA00022695"/>
    </source>
</evidence>
<reference evidence="5 8" key="2">
    <citation type="submission" date="2021-03" db="EMBL/GenBank/DDBJ databases">
        <title>Whole genome shotgun sequence of Salinispora arenicola NBRC 105043.</title>
        <authorList>
            <person name="Komaki H."/>
            <person name="Tamura T."/>
        </authorList>
    </citation>
    <scope>NUCLEOTIDE SEQUENCE [LARGE SCALE GENOMIC DNA]</scope>
    <source>
        <strain evidence="5 8">NBRC 105043</strain>
    </source>
</reference>
<dbReference type="PANTHER" id="PTHR43584:SF8">
    <property type="entry name" value="N-ACETYLMURAMATE ALPHA-1-PHOSPHATE URIDYLYLTRANSFERASE"/>
    <property type="match status" value="1"/>
</dbReference>
<dbReference type="Pfam" id="PF00483">
    <property type="entry name" value="NTP_transferase"/>
    <property type="match status" value="1"/>
</dbReference>
<proteinExistence type="predicted"/>
<keyword evidence="8" id="KW-1185">Reference proteome</keyword>
<name>A0A542XPC8_SALAC</name>
<dbReference type="AlphaFoldDB" id="A0A542XPC8"/>
<dbReference type="GO" id="GO:0016779">
    <property type="term" value="F:nucleotidyltransferase activity"/>
    <property type="evidence" value="ECO:0007669"/>
    <property type="project" value="UniProtKB-KW"/>
</dbReference>